<name>A0A5B7J1N6_PORTR</name>
<organism evidence="2 3">
    <name type="scientific">Portunus trituberculatus</name>
    <name type="common">Swimming crab</name>
    <name type="synonym">Neptunus trituberculatus</name>
    <dbReference type="NCBI Taxonomy" id="210409"/>
    <lineage>
        <taxon>Eukaryota</taxon>
        <taxon>Metazoa</taxon>
        <taxon>Ecdysozoa</taxon>
        <taxon>Arthropoda</taxon>
        <taxon>Crustacea</taxon>
        <taxon>Multicrustacea</taxon>
        <taxon>Malacostraca</taxon>
        <taxon>Eumalacostraca</taxon>
        <taxon>Eucarida</taxon>
        <taxon>Decapoda</taxon>
        <taxon>Pleocyemata</taxon>
        <taxon>Brachyura</taxon>
        <taxon>Eubrachyura</taxon>
        <taxon>Portunoidea</taxon>
        <taxon>Portunidae</taxon>
        <taxon>Portuninae</taxon>
        <taxon>Portunus</taxon>
    </lineage>
</organism>
<evidence type="ECO:0000313" key="2">
    <source>
        <dbReference type="EMBL" id="MPC88413.1"/>
    </source>
</evidence>
<comment type="caution">
    <text evidence="2">The sequence shown here is derived from an EMBL/GenBank/DDBJ whole genome shotgun (WGS) entry which is preliminary data.</text>
</comment>
<keyword evidence="3" id="KW-1185">Reference proteome</keyword>
<accession>A0A5B7J1N6</accession>
<dbReference type="Proteomes" id="UP000324222">
    <property type="component" value="Unassembled WGS sequence"/>
</dbReference>
<evidence type="ECO:0000256" key="1">
    <source>
        <dbReference type="SAM" id="MobiDB-lite"/>
    </source>
</evidence>
<reference evidence="2 3" key="1">
    <citation type="submission" date="2019-05" db="EMBL/GenBank/DDBJ databases">
        <title>Another draft genome of Portunus trituberculatus and its Hox gene families provides insights of decapod evolution.</title>
        <authorList>
            <person name="Jeong J.-H."/>
            <person name="Song I."/>
            <person name="Kim S."/>
            <person name="Choi T."/>
            <person name="Kim D."/>
            <person name="Ryu S."/>
            <person name="Kim W."/>
        </authorList>
    </citation>
    <scope>NUCLEOTIDE SEQUENCE [LARGE SCALE GENOMIC DNA]</scope>
    <source>
        <tissue evidence="2">Muscle</tissue>
    </source>
</reference>
<sequence>MDSQTGNTRRGKGKTSGVDAKNTARGCSIPNGLANPHPHPHAPSFSIFSVFTFNQLMIHRDTSSVLPIFR</sequence>
<gene>
    <name evidence="2" type="ORF">E2C01_083315</name>
</gene>
<feature type="region of interest" description="Disordered" evidence="1">
    <location>
        <begin position="1"/>
        <end position="40"/>
    </location>
</feature>
<dbReference type="EMBL" id="VSRR010077711">
    <property type="protein sequence ID" value="MPC88413.1"/>
    <property type="molecule type" value="Genomic_DNA"/>
</dbReference>
<proteinExistence type="predicted"/>
<dbReference type="AlphaFoldDB" id="A0A5B7J1N6"/>
<evidence type="ECO:0000313" key="3">
    <source>
        <dbReference type="Proteomes" id="UP000324222"/>
    </source>
</evidence>
<protein>
    <submittedName>
        <fullName evidence="2">Uncharacterized protein</fullName>
    </submittedName>
</protein>